<dbReference type="RefSeq" id="WP_142081713.1">
    <property type="nucleotide sequence ID" value="NZ_VFPT01000001.1"/>
</dbReference>
<accession>A0A543KF41</accession>
<feature type="chain" id="PRO_5021916307" evidence="1">
    <location>
        <begin position="21"/>
        <end position="185"/>
    </location>
</feature>
<keyword evidence="3" id="KW-1185">Reference proteome</keyword>
<evidence type="ECO:0000313" key="2">
    <source>
        <dbReference type="EMBL" id="TQM93647.1"/>
    </source>
</evidence>
<reference evidence="2 3" key="1">
    <citation type="submission" date="2019-06" db="EMBL/GenBank/DDBJ databases">
        <title>Genomic Encyclopedia of Archaeal and Bacterial Type Strains, Phase II (KMG-II): from individual species to whole genera.</title>
        <authorList>
            <person name="Goeker M."/>
        </authorList>
    </citation>
    <scope>NUCLEOTIDE SEQUENCE [LARGE SCALE GENOMIC DNA]</scope>
    <source>
        <strain evidence="2 3">DSM 18423</strain>
    </source>
</reference>
<sequence length="185" mass="20110">MTKIFPAIAAAFLMTAPAHADPFIEAMETALEAYQDGDLQFAEDELAQAQRVLADMKAQGLANFLPPAPEGWTREIDTEGGQMMGFMGGGTMAKAVYSGDAGRFELSLMADNPMVAQLGMMLGNSAMIAQMGGQVERINRVRFLREDQSLKAIVANRILVQAEGADTDVMIPLLEQIDFRAMENF</sequence>
<dbReference type="AlphaFoldDB" id="A0A543KF41"/>
<gene>
    <name evidence="2" type="ORF">BD293_2292</name>
</gene>
<proteinExistence type="predicted"/>
<evidence type="ECO:0000313" key="3">
    <source>
        <dbReference type="Proteomes" id="UP000320582"/>
    </source>
</evidence>
<protein>
    <submittedName>
        <fullName evidence="2">Uncharacterized protein</fullName>
    </submittedName>
</protein>
<dbReference type="Proteomes" id="UP000320582">
    <property type="component" value="Unassembled WGS sequence"/>
</dbReference>
<name>A0A543KF41_9RHOB</name>
<comment type="caution">
    <text evidence="2">The sequence shown here is derived from an EMBL/GenBank/DDBJ whole genome shotgun (WGS) entry which is preliminary data.</text>
</comment>
<keyword evidence="1" id="KW-0732">Signal</keyword>
<dbReference type="OrthoDB" id="7265885at2"/>
<dbReference type="EMBL" id="VFPT01000001">
    <property type="protein sequence ID" value="TQM93647.1"/>
    <property type="molecule type" value="Genomic_DNA"/>
</dbReference>
<organism evidence="2 3">
    <name type="scientific">Roseinatronobacter monicus</name>
    <dbReference type="NCBI Taxonomy" id="393481"/>
    <lineage>
        <taxon>Bacteria</taxon>
        <taxon>Pseudomonadati</taxon>
        <taxon>Pseudomonadota</taxon>
        <taxon>Alphaproteobacteria</taxon>
        <taxon>Rhodobacterales</taxon>
        <taxon>Paracoccaceae</taxon>
        <taxon>Roseinatronobacter</taxon>
    </lineage>
</organism>
<evidence type="ECO:0000256" key="1">
    <source>
        <dbReference type="SAM" id="SignalP"/>
    </source>
</evidence>
<feature type="signal peptide" evidence="1">
    <location>
        <begin position="1"/>
        <end position="20"/>
    </location>
</feature>